<dbReference type="OrthoDB" id="1854110at2759"/>
<evidence type="ECO:0000313" key="3">
    <source>
        <dbReference type="Proteomes" id="UP000729402"/>
    </source>
</evidence>
<dbReference type="Proteomes" id="UP000729402">
    <property type="component" value="Unassembled WGS sequence"/>
</dbReference>
<reference evidence="2" key="2">
    <citation type="submission" date="2021-02" db="EMBL/GenBank/DDBJ databases">
        <authorList>
            <person name="Kimball J.A."/>
            <person name="Haas M.W."/>
            <person name="Macchietto M."/>
            <person name="Kono T."/>
            <person name="Duquette J."/>
            <person name="Shao M."/>
        </authorList>
    </citation>
    <scope>NUCLEOTIDE SEQUENCE</scope>
    <source>
        <tissue evidence="2">Fresh leaf tissue</tissue>
    </source>
</reference>
<feature type="region of interest" description="Disordered" evidence="1">
    <location>
        <begin position="232"/>
        <end position="253"/>
    </location>
</feature>
<dbReference type="AlphaFoldDB" id="A0A8J5WPC6"/>
<evidence type="ECO:0000256" key="1">
    <source>
        <dbReference type="SAM" id="MobiDB-lite"/>
    </source>
</evidence>
<proteinExistence type="predicted"/>
<gene>
    <name evidence="2" type="ORF">GUJ93_ZPchr0012g20931</name>
</gene>
<protein>
    <recommendedName>
        <fullName evidence="4">F-box domain-containing protein</fullName>
    </recommendedName>
</protein>
<evidence type="ECO:0008006" key="4">
    <source>
        <dbReference type="Google" id="ProtNLM"/>
    </source>
</evidence>
<dbReference type="EMBL" id="JAAALK010000080">
    <property type="protein sequence ID" value="KAG8092436.1"/>
    <property type="molecule type" value="Genomic_DNA"/>
</dbReference>
<keyword evidence="3" id="KW-1185">Reference proteome</keyword>
<name>A0A8J5WPC6_ZIZPA</name>
<feature type="compositionally biased region" description="Basic residues" evidence="1">
    <location>
        <begin position="237"/>
        <end position="253"/>
    </location>
</feature>
<sequence>MEAEESASSVLHGDLLECVLLRVQPDELIASPTLVSWEWRRAARAVQQRRCRGRGHRASLVTHVQGAYTGCSTHVYDPRRRAWGSDGARVMGALLVQRCCCAGGDRVYALSLASMTISADALDAAWCELPPPRVWRVDPVVAVVGPRVVVLGGGCGATETAGVVEVLDEAGWTQSAPMPAPLASRWVSAVTSERRVYVVESGRQPGGKAMRTGAPAPAARRPYRRVMGALRGNEERRRHRRAVPRAGRRSTRRRRWYQCRRALGHGRDHVAAGRRGQRGQSSSRG</sequence>
<comment type="caution">
    <text evidence="2">The sequence shown here is derived from an EMBL/GenBank/DDBJ whole genome shotgun (WGS) entry which is preliminary data.</text>
</comment>
<evidence type="ECO:0000313" key="2">
    <source>
        <dbReference type="EMBL" id="KAG8092436.1"/>
    </source>
</evidence>
<organism evidence="2 3">
    <name type="scientific">Zizania palustris</name>
    <name type="common">Northern wild rice</name>
    <dbReference type="NCBI Taxonomy" id="103762"/>
    <lineage>
        <taxon>Eukaryota</taxon>
        <taxon>Viridiplantae</taxon>
        <taxon>Streptophyta</taxon>
        <taxon>Embryophyta</taxon>
        <taxon>Tracheophyta</taxon>
        <taxon>Spermatophyta</taxon>
        <taxon>Magnoliopsida</taxon>
        <taxon>Liliopsida</taxon>
        <taxon>Poales</taxon>
        <taxon>Poaceae</taxon>
        <taxon>BOP clade</taxon>
        <taxon>Oryzoideae</taxon>
        <taxon>Oryzeae</taxon>
        <taxon>Zizaniinae</taxon>
        <taxon>Zizania</taxon>
    </lineage>
</organism>
<reference evidence="2" key="1">
    <citation type="journal article" date="2021" name="bioRxiv">
        <title>Whole Genome Assembly and Annotation of Northern Wild Rice, Zizania palustris L., Supports a Whole Genome Duplication in the Zizania Genus.</title>
        <authorList>
            <person name="Haas M."/>
            <person name="Kono T."/>
            <person name="Macchietto M."/>
            <person name="Millas R."/>
            <person name="McGilp L."/>
            <person name="Shao M."/>
            <person name="Duquette J."/>
            <person name="Hirsch C.N."/>
            <person name="Kimball J."/>
        </authorList>
    </citation>
    <scope>NUCLEOTIDE SEQUENCE</scope>
    <source>
        <tissue evidence="2">Fresh leaf tissue</tissue>
    </source>
</reference>
<accession>A0A8J5WPC6</accession>